<keyword evidence="7" id="KW-0694">RNA-binding</keyword>
<evidence type="ECO:0000259" key="8">
    <source>
        <dbReference type="PROSITE" id="PS50821"/>
    </source>
</evidence>
<evidence type="ECO:0000256" key="1">
    <source>
        <dbReference type="ARBA" id="ARBA00022722"/>
    </source>
</evidence>
<evidence type="ECO:0000313" key="11">
    <source>
        <dbReference type="Proteomes" id="UP000059680"/>
    </source>
</evidence>
<evidence type="ECO:0000256" key="5">
    <source>
        <dbReference type="ARBA" id="ARBA00022801"/>
    </source>
</evidence>
<keyword evidence="6" id="KW-0460">Magnesium</keyword>
<dbReference type="EMBL" id="AP014959">
    <property type="protein sequence ID" value="BAS85080.1"/>
    <property type="molecule type" value="Genomic_DNA"/>
</dbReference>
<organism evidence="10 11">
    <name type="scientific">Oryza sativa subsp. japonica</name>
    <name type="common">Rice</name>
    <dbReference type="NCBI Taxonomy" id="39947"/>
    <lineage>
        <taxon>Eukaryota</taxon>
        <taxon>Viridiplantae</taxon>
        <taxon>Streptophyta</taxon>
        <taxon>Embryophyta</taxon>
        <taxon>Tracheophyta</taxon>
        <taxon>Spermatophyta</taxon>
        <taxon>Magnoliopsida</taxon>
        <taxon>Liliopsida</taxon>
        <taxon>Poales</taxon>
        <taxon>Poaceae</taxon>
        <taxon>BOP clade</taxon>
        <taxon>Oryzoideae</taxon>
        <taxon>Oryzeae</taxon>
        <taxon>Oryzinae</taxon>
        <taxon>Oryza</taxon>
        <taxon>Oryza sativa</taxon>
    </lineage>
</organism>
<dbReference type="Pfam" id="PF02170">
    <property type="entry name" value="PAZ"/>
    <property type="match status" value="1"/>
</dbReference>
<feature type="domain" description="PAZ" evidence="8">
    <location>
        <begin position="246"/>
        <end position="337"/>
    </location>
</feature>
<dbReference type="Pfam" id="PF03368">
    <property type="entry name" value="Dicer_dimer"/>
    <property type="match status" value="1"/>
</dbReference>
<dbReference type="Proteomes" id="UP000059680">
    <property type="component" value="Chromosome 3"/>
</dbReference>
<dbReference type="SUPFAM" id="SSF101690">
    <property type="entry name" value="PAZ domain"/>
    <property type="match status" value="1"/>
</dbReference>
<evidence type="ECO:0000313" key="10">
    <source>
        <dbReference type="EMBL" id="BAS85080.1"/>
    </source>
</evidence>
<dbReference type="InterPro" id="IPR038248">
    <property type="entry name" value="Dicer_dimer_sf"/>
</dbReference>
<gene>
    <name evidence="10" type="ordered locus">Os03g0583900</name>
    <name evidence="10" type="ORF">OSNPB_030583900</name>
</gene>
<dbReference type="GO" id="GO:0046872">
    <property type="term" value="F:metal ion binding"/>
    <property type="evidence" value="ECO:0007669"/>
    <property type="project" value="UniProtKB-KW"/>
</dbReference>
<feature type="domain" description="Dicer dsRNA-binding fold" evidence="9">
    <location>
        <begin position="1"/>
        <end position="74"/>
    </location>
</feature>
<proteinExistence type="predicted"/>
<keyword evidence="4" id="KW-0255">Endonuclease</keyword>
<keyword evidence="1" id="KW-0540">Nuclease</keyword>
<evidence type="ECO:0000256" key="6">
    <source>
        <dbReference type="ARBA" id="ARBA00022842"/>
    </source>
</evidence>
<dbReference type="InterPro" id="IPR003100">
    <property type="entry name" value="PAZ_dom"/>
</dbReference>
<dbReference type="InterPro" id="IPR036085">
    <property type="entry name" value="PAZ_dom_sf"/>
</dbReference>
<keyword evidence="5" id="KW-0378">Hydrolase</keyword>
<evidence type="ECO:0000259" key="9">
    <source>
        <dbReference type="PROSITE" id="PS51327"/>
    </source>
</evidence>
<sequence>LARYFNPLPRFDIDKASGTCTLHLPKSSPVQTVNVEGEGSILKETVCLKACQELHAIGALTDSLLPELDVPCDEEPDIVVENKIEQPSYFPEEFVDNWRSFSRLGIYYCYKISLEGCPKTASPTDILLALKCDLGSDFTSSSFKLPGGQDNASVTMKYVGIIHLNQEQVIIARRFQTTILSFLIGDDHLEVSNGIKYFHEMQVPIGVVYLLLPLVSGRIDWCSMKFSSSPIYEANNKHMTHCHSCKDIDLLQTKDGPFCRCILKNSIVCTPHNNIFYVISGFLDLDANSCLPQHDGTVVTYKDYFKTRHGLTLTFENQPLLAGSKHVKVRNFLHNCYSKKEKGFFFLWLQ</sequence>
<reference evidence="10 11" key="2">
    <citation type="journal article" date="2013" name="Plant Cell Physiol.">
        <title>Rice Annotation Project Database (RAP-DB): an integrative and interactive database for rice genomics.</title>
        <authorList>
            <person name="Sakai H."/>
            <person name="Lee S.S."/>
            <person name="Tanaka T."/>
            <person name="Numa H."/>
            <person name="Kim J."/>
            <person name="Kawahara Y."/>
            <person name="Wakimoto H."/>
            <person name="Yang C.C."/>
            <person name="Iwamoto M."/>
            <person name="Abe T."/>
            <person name="Yamada Y."/>
            <person name="Muto A."/>
            <person name="Inokuchi H."/>
            <person name="Ikemura T."/>
            <person name="Matsumoto T."/>
            <person name="Sasaki T."/>
            <person name="Itoh T."/>
        </authorList>
    </citation>
    <scope>NUCLEOTIDE SEQUENCE [LARGE SCALE GENOMIC DNA]</scope>
    <source>
        <strain evidence="11">cv. Nipponbare</strain>
    </source>
</reference>
<reference evidence="11" key="1">
    <citation type="journal article" date="2005" name="Nature">
        <title>The map-based sequence of the rice genome.</title>
        <authorList>
            <consortium name="International rice genome sequencing project (IRGSP)"/>
            <person name="Matsumoto T."/>
            <person name="Wu J."/>
            <person name="Kanamori H."/>
            <person name="Katayose Y."/>
            <person name="Fujisawa M."/>
            <person name="Namiki N."/>
            <person name="Mizuno H."/>
            <person name="Yamamoto K."/>
            <person name="Antonio B.A."/>
            <person name="Baba T."/>
            <person name="Sakata K."/>
            <person name="Nagamura Y."/>
            <person name="Aoki H."/>
            <person name="Arikawa K."/>
            <person name="Arita K."/>
            <person name="Bito T."/>
            <person name="Chiden Y."/>
            <person name="Fujitsuka N."/>
            <person name="Fukunaka R."/>
            <person name="Hamada M."/>
            <person name="Harada C."/>
            <person name="Hayashi A."/>
            <person name="Hijishita S."/>
            <person name="Honda M."/>
            <person name="Hosokawa S."/>
            <person name="Ichikawa Y."/>
            <person name="Idonuma A."/>
            <person name="Iijima M."/>
            <person name="Ikeda M."/>
            <person name="Ikeno M."/>
            <person name="Ito K."/>
            <person name="Ito S."/>
            <person name="Ito T."/>
            <person name="Ito Y."/>
            <person name="Ito Y."/>
            <person name="Iwabuchi A."/>
            <person name="Kamiya K."/>
            <person name="Karasawa W."/>
            <person name="Kurita K."/>
            <person name="Katagiri S."/>
            <person name="Kikuta A."/>
            <person name="Kobayashi H."/>
            <person name="Kobayashi N."/>
            <person name="Machita K."/>
            <person name="Maehara T."/>
            <person name="Masukawa M."/>
            <person name="Mizubayashi T."/>
            <person name="Mukai Y."/>
            <person name="Nagasaki H."/>
            <person name="Nagata Y."/>
            <person name="Naito S."/>
            <person name="Nakashima M."/>
            <person name="Nakama Y."/>
            <person name="Nakamichi Y."/>
            <person name="Nakamura M."/>
            <person name="Meguro A."/>
            <person name="Negishi M."/>
            <person name="Ohta I."/>
            <person name="Ohta T."/>
            <person name="Okamoto M."/>
            <person name="Ono N."/>
            <person name="Saji S."/>
            <person name="Sakaguchi M."/>
            <person name="Sakai K."/>
            <person name="Shibata M."/>
            <person name="Shimokawa T."/>
            <person name="Song J."/>
            <person name="Takazaki Y."/>
            <person name="Terasawa K."/>
            <person name="Tsugane M."/>
            <person name="Tsuji K."/>
            <person name="Ueda S."/>
            <person name="Waki K."/>
            <person name="Yamagata H."/>
            <person name="Yamamoto M."/>
            <person name="Yamamoto S."/>
            <person name="Yamane H."/>
            <person name="Yoshiki S."/>
            <person name="Yoshihara R."/>
            <person name="Yukawa K."/>
            <person name="Zhong H."/>
            <person name="Yano M."/>
            <person name="Yuan Q."/>
            <person name="Ouyang S."/>
            <person name="Liu J."/>
            <person name="Jones K.M."/>
            <person name="Gansberger K."/>
            <person name="Moffat K."/>
            <person name="Hill J."/>
            <person name="Bera J."/>
            <person name="Fadrosh D."/>
            <person name="Jin S."/>
            <person name="Johri S."/>
            <person name="Kim M."/>
            <person name="Overton L."/>
            <person name="Reardon M."/>
            <person name="Tsitrin T."/>
            <person name="Vuong H."/>
            <person name="Weaver B."/>
            <person name="Ciecko A."/>
            <person name="Tallon L."/>
            <person name="Jackson J."/>
            <person name="Pai G."/>
            <person name="Aken S.V."/>
            <person name="Utterback T."/>
            <person name="Reidmuller S."/>
            <person name="Feldblyum T."/>
            <person name="Hsiao J."/>
            <person name="Zismann V."/>
            <person name="Iobst S."/>
            <person name="de Vazeille A.R."/>
            <person name="Buell C.R."/>
            <person name="Ying K."/>
            <person name="Li Y."/>
            <person name="Lu T."/>
            <person name="Huang Y."/>
            <person name="Zhao Q."/>
            <person name="Feng Q."/>
            <person name="Zhang L."/>
            <person name="Zhu J."/>
            <person name="Weng Q."/>
            <person name="Mu J."/>
            <person name="Lu Y."/>
            <person name="Fan D."/>
            <person name="Liu Y."/>
            <person name="Guan J."/>
            <person name="Zhang Y."/>
            <person name="Yu S."/>
            <person name="Liu X."/>
            <person name="Zhang Y."/>
            <person name="Hong G."/>
            <person name="Han B."/>
            <person name="Choisne N."/>
            <person name="Demange N."/>
            <person name="Orjeda G."/>
            <person name="Samain S."/>
            <person name="Cattolico L."/>
            <person name="Pelletier E."/>
            <person name="Couloux A."/>
            <person name="Segurens B."/>
            <person name="Wincker P."/>
            <person name="D'Hont A."/>
            <person name="Scarpelli C."/>
            <person name="Weissenbach J."/>
            <person name="Salanoubat M."/>
            <person name="Quetier F."/>
            <person name="Yu Y."/>
            <person name="Kim H.R."/>
            <person name="Rambo T."/>
            <person name="Currie J."/>
            <person name="Collura K."/>
            <person name="Luo M."/>
            <person name="Yang T."/>
            <person name="Ammiraju J.S.S."/>
            <person name="Engler F."/>
            <person name="Soderlund C."/>
            <person name="Wing R.A."/>
            <person name="Palmer L.E."/>
            <person name="de la Bastide M."/>
            <person name="Spiegel L."/>
            <person name="Nascimento L."/>
            <person name="Zutavern T."/>
            <person name="O'Shaughnessy A."/>
            <person name="Dike S."/>
            <person name="Dedhia N."/>
            <person name="Preston R."/>
            <person name="Balija V."/>
            <person name="McCombie W.R."/>
            <person name="Chow T."/>
            <person name="Chen H."/>
            <person name="Chung M."/>
            <person name="Chen C."/>
            <person name="Shaw J."/>
            <person name="Wu H."/>
            <person name="Hsiao K."/>
            <person name="Chao Y."/>
            <person name="Chu M."/>
            <person name="Cheng C."/>
            <person name="Hour A."/>
            <person name="Lee P."/>
            <person name="Lin S."/>
            <person name="Lin Y."/>
            <person name="Liou J."/>
            <person name="Liu S."/>
            <person name="Hsing Y."/>
            <person name="Raghuvanshi S."/>
            <person name="Mohanty A."/>
            <person name="Bharti A.K."/>
            <person name="Gaur A."/>
            <person name="Gupta V."/>
            <person name="Kumar D."/>
            <person name="Ravi V."/>
            <person name="Vij S."/>
            <person name="Kapur A."/>
            <person name="Khurana P."/>
            <person name="Khurana P."/>
            <person name="Khurana J.P."/>
            <person name="Tyagi A.K."/>
            <person name="Gaikwad K."/>
            <person name="Singh A."/>
            <person name="Dalal V."/>
            <person name="Srivastava S."/>
            <person name="Dixit A."/>
            <person name="Pal A.K."/>
            <person name="Ghazi I.A."/>
            <person name="Yadav M."/>
            <person name="Pandit A."/>
            <person name="Bhargava A."/>
            <person name="Sureshbabu K."/>
            <person name="Batra K."/>
            <person name="Sharma T.R."/>
            <person name="Mohapatra T."/>
            <person name="Singh N.K."/>
            <person name="Messing J."/>
            <person name="Nelson A.B."/>
            <person name="Fuks G."/>
            <person name="Kavchok S."/>
            <person name="Keizer G."/>
            <person name="Linton E."/>
            <person name="Llaca V."/>
            <person name="Song R."/>
            <person name="Tanyolac B."/>
            <person name="Young S."/>
            <person name="Ho-Il K."/>
            <person name="Hahn J.H."/>
            <person name="Sangsakoo G."/>
            <person name="Vanavichit A."/>
            <person name="de Mattos Luiz.A.T."/>
            <person name="Zimmer P.D."/>
            <person name="Malone G."/>
            <person name="Dellagostin O."/>
            <person name="de Oliveira A.C."/>
            <person name="Bevan M."/>
            <person name="Bancroft I."/>
            <person name="Minx P."/>
            <person name="Cordum H."/>
            <person name="Wilson R."/>
            <person name="Cheng Z."/>
            <person name="Jin W."/>
            <person name="Jiang J."/>
            <person name="Leong S.A."/>
            <person name="Iwama H."/>
            <person name="Gojobori T."/>
            <person name="Itoh T."/>
            <person name="Niimura Y."/>
            <person name="Fujii Y."/>
            <person name="Habara T."/>
            <person name="Sakai H."/>
            <person name="Sato Y."/>
            <person name="Wilson G."/>
            <person name="Kumar K."/>
            <person name="McCouch S."/>
            <person name="Juretic N."/>
            <person name="Hoen D."/>
            <person name="Wright S."/>
            <person name="Bruskiewich R."/>
            <person name="Bureau T."/>
            <person name="Miyao A."/>
            <person name="Hirochika H."/>
            <person name="Nishikawa T."/>
            <person name="Kadowaki K."/>
            <person name="Sugiura M."/>
            <person name="Burr B."/>
            <person name="Sasaki T."/>
        </authorList>
    </citation>
    <scope>NUCLEOTIDE SEQUENCE [LARGE SCALE GENOMIC DNA]</scope>
    <source>
        <strain evidence="11">cv. Nipponbare</strain>
    </source>
</reference>
<dbReference type="PROSITE" id="PS51327">
    <property type="entry name" value="DICER_DSRBF"/>
    <property type="match status" value="1"/>
</dbReference>
<dbReference type="ExpressionAtlas" id="A0A0P0VZM5">
    <property type="expression patterns" value="baseline and differential"/>
</dbReference>
<feature type="non-terminal residue" evidence="10">
    <location>
        <position position="350"/>
    </location>
</feature>
<protein>
    <submittedName>
        <fullName evidence="10">Os03g0583900 protein</fullName>
    </submittedName>
</protein>
<dbReference type="GO" id="GO:0000166">
    <property type="term" value="F:nucleotide binding"/>
    <property type="evidence" value="ECO:0007669"/>
    <property type="project" value="UniProtKB-KW"/>
</dbReference>
<dbReference type="InterPro" id="IPR005034">
    <property type="entry name" value="Dicer_dimerisation"/>
</dbReference>
<keyword evidence="11" id="KW-1185">Reference proteome</keyword>
<evidence type="ECO:0000256" key="4">
    <source>
        <dbReference type="ARBA" id="ARBA00022759"/>
    </source>
</evidence>
<dbReference type="Gene3D" id="3.30.160.380">
    <property type="entry name" value="Dicer dimerisation domain"/>
    <property type="match status" value="1"/>
</dbReference>
<dbReference type="AlphaFoldDB" id="A0A0P0VZM5"/>
<evidence type="ECO:0000256" key="3">
    <source>
        <dbReference type="ARBA" id="ARBA00022741"/>
    </source>
</evidence>
<evidence type="ECO:0000256" key="7">
    <source>
        <dbReference type="PROSITE-ProRule" id="PRU00657"/>
    </source>
</evidence>
<dbReference type="GO" id="GO:0003723">
    <property type="term" value="F:RNA binding"/>
    <property type="evidence" value="ECO:0007669"/>
    <property type="project" value="UniProtKB-UniRule"/>
</dbReference>
<dbReference type="Gramene" id="Os03t0583900-03">
    <property type="protein sequence ID" value="Os03t0583900-03"/>
    <property type="gene ID" value="Os03g0583900"/>
</dbReference>
<reference evidence="10 11" key="3">
    <citation type="journal article" date="2013" name="Rice">
        <title>Improvement of the Oryza sativa Nipponbare reference genome using next generation sequence and optical map data.</title>
        <authorList>
            <person name="Kawahara Y."/>
            <person name="de la Bastide M."/>
            <person name="Hamilton J.P."/>
            <person name="Kanamori H."/>
            <person name="McCombie W.R."/>
            <person name="Ouyang S."/>
            <person name="Schwartz D.C."/>
            <person name="Tanaka T."/>
            <person name="Wu J."/>
            <person name="Zhou S."/>
            <person name="Childs K.L."/>
            <person name="Davidson R.M."/>
            <person name="Lin H."/>
            <person name="Quesada-Ocampo L."/>
            <person name="Vaillancourt B."/>
            <person name="Sakai H."/>
            <person name="Lee S.S."/>
            <person name="Kim J."/>
            <person name="Numa H."/>
            <person name="Itoh T."/>
            <person name="Buell C.R."/>
            <person name="Matsumoto T."/>
        </authorList>
    </citation>
    <scope>NUCLEOTIDE SEQUENCE [LARGE SCALE GENOMIC DNA]</scope>
    <source>
        <strain evidence="11">cv. Nipponbare</strain>
    </source>
</reference>
<keyword evidence="2" id="KW-0479">Metal-binding</keyword>
<dbReference type="Gene3D" id="2.170.260.10">
    <property type="entry name" value="paz domain"/>
    <property type="match status" value="1"/>
</dbReference>
<dbReference type="PANTHER" id="PTHR14950">
    <property type="entry name" value="DICER-RELATED"/>
    <property type="match status" value="1"/>
</dbReference>
<accession>A0A0P0VZM5</accession>
<dbReference type="PANTHER" id="PTHR14950:SF70">
    <property type="entry name" value="ENDORIBONUCLEASE DICER HOMOLOG 2"/>
    <property type="match status" value="1"/>
</dbReference>
<dbReference type="PROSITE" id="PS50821">
    <property type="entry name" value="PAZ"/>
    <property type="match status" value="1"/>
</dbReference>
<dbReference type="GO" id="GO:0016891">
    <property type="term" value="F:RNA endonuclease activity producing 5'-phosphomonoesters, hydrolytic mechanism"/>
    <property type="evidence" value="ECO:0007669"/>
    <property type="project" value="InterPro"/>
</dbReference>
<name>A0A0P0VZM5_ORYSJ</name>
<keyword evidence="3" id="KW-0547">Nucleotide-binding</keyword>
<evidence type="ECO:0000256" key="2">
    <source>
        <dbReference type="ARBA" id="ARBA00022723"/>
    </source>
</evidence>